<evidence type="ECO:0000259" key="4">
    <source>
        <dbReference type="PROSITE" id="PS50110"/>
    </source>
</evidence>
<keyword evidence="2" id="KW-0902">Two-component regulatory system</keyword>
<dbReference type="InterPro" id="IPR050595">
    <property type="entry name" value="Bact_response_regulator"/>
</dbReference>
<organism evidence="5 6">
    <name type="scientific">Simplicispira hankyongi</name>
    <dbReference type="NCBI Taxonomy" id="2315688"/>
    <lineage>
        <taxon>Bacteria</taxon>
        <taxon>Pseudomonadati</taxon>
        <taxon>Pseudomonadota</taxon>
        <taxon>Betaproteobacteria</taxon>
        <taxon>Burkholderiales</taxon>
        <taxon>Comamonadaceae</taxon>
        <taxon>Simplicispira</taxon>
    </lineage>
</organism>
<dbReference type="CDD" id="cd17546">
    <property type="entry name" value="REC_hyHK_CKI1_RcsC-like"/>
    <property type="match status" value="1"/>
</dbReference>
<keyword evidence="1 3" id="KW-0597">Phosphoprotein</keyword>
<dbReference type="GO" id="GO:0000160">
    <property type="term" value="P:phosphorelay signal transduction system"/>
    <property type="evidence" value="ECO:0007669"/>
    <property type="project" value="UniProtKB-KW"/>
</dbReference>
<dbReference type="Gene3D" id="3.40.50.2300">
    <property type="match status" value="1"/>
</dbReference>
<protein>
    <submittedName>
        <fullName evidence="5">Response regulator</fullName>
    </submittedName>
</protein>
<evidence type="ECO:0000256" key="1">
    <source>
        <dbReference type="ARBA" id="ARBA00022553"/>
    </source>
</evidence>
<keyword evidence="6" id="KW-1185">Reference proteome</keyword>
<evidence type="ECO:0000256" key="3">
    <source>
        <dbReference type="PROSITE-ProRule" id="PRU00169"/>
    </source>
</evidence>
<dbReference type="Pfam" id="PF00072">
    <property type="entry name" value="Response_reg"/>
    <property type="match status" value="1"/>
</dbReference>
<dbReference type="PANTHER" id="PTHR44591">
    <property type="entry name" value="STRESS RESPONSE REGULATOR PROTEIN 1"/>
    <property type="match status" value="1"/>
</dbReference>
<feature type="domain" description="Response regulatory" evidence="4">
    <location>
        <begin position="20"/>
        <end position="135"/>
    </location>
</feature>
<dbReference type="PANTHER" id="PTHR44591:SF14">
    <property type="entry name" value="PROTEIN PILG"/>
    <property type="match status" value="1"/>
</dbReference>
<accession>A0A398C6C3</accession>
<dbReference type="PROSITE" id="PS50110">
    <property type="entry name" value="RESPONSE_REGULATORY"/>
    <property type="match status" value="1"/>
</dbReference>
<evidence type="ECO:0000313" key="5">
    <source>
        <dbReference type="EMBL" id="RID98552.1"/>
    </source>
</evidence>
<dbReference type="Proteomes" id="UP000266302">
    <property type="component" value="Unassembled WGS sequence"/>
</dbReference>
<feature type="modified residue" description="4-aspartylphosphate" evidence="3">
    <location>
        <position position="71"/>
    </location>
</feature>
<dbReference type="EMBL" id="QXJC01000003">
    <property type="protein sequence ID" value="RID98552.1"/>
    <property type="molecule type" value="Genomic_DNA"/>
</dbReference>
<sequence length="136" mass="14680">MSPESDSLEALPVPFTMSIRLLIVDDSRMSRLILQGLALQAHPQWTILHASSGEEALQMVRESPVDLVSMDFNMHGINGLEAALELRKILPDVPIAILTANVQSVLQERIEEAGMVFIPKPITASATAQLAALVGA</sequence>
<dbReference type="SMART" id="SM00448">
    <property type="entry name" value="REC"/>
    <property type="match status" value="1"/>
</dbReference>
<name>A0A398C6C3_9BURK</name>
<evidence type="ECO:0000313" key="6">
    <source>
        <dbReference type="Proteomes" id="UP000266302"/>
    </source>
</evidence>
<dbReference type="AlphaFoldDB" id="A0A398C6C3"/>
<evidence type="ECO:0000256" key="2">
    <source>
        <dbReference type="ARBA" id="ARBA00023012"/>
    </source>
</evidence>
<dbReference type="InterPro" id="IPR011006">
    <property type="entry name" value="CheY-like_superfamily"/>
</dbReference>
<comment type="caution">
    <text evidence="5">The sequence shown here is derived from an EMBL/GenBank/DDBJ whole genome shotgun (WGS) entry which is preliminary data.</text>
</comment>
<dbReference type="InterPro" id="IPR001789">
    <property type="entry name" value="Sig_transdc_resp-reg_receiver"/>
</dbReference>
<gene>
    <name evidence="5" type="ORF">D3F03_10070</name>
</gene>
<dbReference type="SUPFAM" id="SSF52172">
    <property type="entry name" value="CheY-like"/>
    <property type="match status" value="1"/>
</dbReference>
<reference evidence="5 6" key="1">
    <citation type="submission" date="2018-09" db="EMBL/GenBank/DDBJ databases">
        <title>Draft genome of Simplicispira sp. NY-02.</title>
        <authorList>
            <person name="Im W.T."/>
        </authorList>
    </citation>
    <scope>NUCLEOTIDE SEQUENCE [LARGE SCALE GENOMIC DNA]</scope>
    <source>
        <strain evidence="5 6">NY-02</strain>
    </source>
</reference>
<proteinExistence type="predicted"/>